<dbReference type="Proteomes" id="UP000075884">
    <property type="component" value="Unassembled WGS sequence"/>
</dbReference>
<dbReference type="VEuPathDB" id="VectorBase:ADIR014778"/>
<protein>
    <submittedName>
        <fullName evidence="2">Uncharacterized protein</fullName>
    </submittedName>
</protein>
<accession>A0A182NY73</accession>
<organism evidence="2 3">
    <name type="scientific">Anopheles dirus</name>
    <dbReference type="NCBI Taxonomy" id="7168"/>
    <lineage>
        <taxon>Eukaryota</taxon>
        <taxon>Metazoa</taxon>
        <taxon>Ecdysozoa</taxon>
        <taxon>Arthropoda</taxon>
        <taxon>Hexapoda</taxon>
        <taxon>Insecta</taxon>
        <taxon>Pterygota</taxon>
        <taxon>Neoptera</taxon>
        <taxon>Endopterygota</taxon>
        <taxon>Diptera</taxon>
        <taxon>Nematocera</taxon>
        <taxon>Culicoidea</taxon>
        <taxon>Culicidae</taxon>
        <taxon>Anophelinae</taxon>
        <taxon>Anopheles</taxon>
    </lineage>
</organism>
<proteinExistence type="predicted"/>
<feature type="transmembrane region" description="Helical" evidence="1">
    <location>
        <begin position="38"/>
        <end position="54"/>
    </location>
</feature>
<feature type="transmembrane region" description="Helical" evidence="1">
    <location>
        <begin position="61"/>
        <end position="79"/>
    </location>
</feature>
<keyword evidence="3" id="KW-1185">Reference proteome</keyword>
<dbReference type="AlphaFoldDB" id="A0A182NY73"/>
<evidence type="ECO:0000256" key="1">
    <source>
        <dbReference type="SAM" id="Phobius"/>
    </source>
</evidence>
<reference evidence="2" key="2">
    <citation type="submission" date="2020-05" db="UniProtKB">
        <authorList>
            <consortium name="EnsemblMetazoa"/>
        </authorList>
    </citation>
    <scope>IDENTIFICATION</scope>
    <source>
        <strain evidence="2">WRAIR2</strain>
    </source>
</reference>
<dbReference type="EnsemblMetazoa" id="ADIR014778-RA">
    <property type="protein sequence ID" value="ADIR014778-PA"/>
    <property type="gene ID" value="ADIR014778"/>
</dbReference>
<sequence length="107" mass="12443">MQFCCLFFLLLPLLYALLLLLFFGKLACLKIKLRFSSAAALLLLLALVSIPWLLRRSSVACFALQVFVYLLYVGLLRLLLAARRLRSSPRWYVPLRVMMVNFFLVVW</sequence>
<keyword evidence="1" id="KW-0812">Transmembrane</keyword>
<keyword evidence="1" id="KW-0472">Membrane</keyword>
<evidence type="ECO:0000313" key="2">
    <source>
        <dbReference type="EnsemblMetazoa" id="ADIR014778-PA"/>
    </source>
</evidence>
<keyword evidence="1" id="KW-1133">Transmembrane helix</keyword>
<reference evidence="3" key="1">
    <citation type="submission" date="2013-03" db="EMBL/GenBank/DDBJ databases">
        <title>The Genome Sequence of Anopheles dirus WRAIR2.</title>
        <authorList>
            <consortium name="The Broad Institute Genomics Platform"/>
            <person name="Neafsey D.E."/>
            <person name="Walton C."/>
            <person name="Walker B."/>
            <person name="Young S.K."/>
            <person name="Zeng Q."/>
            <person name="Gargeya S."/>
            <person name="Fitzgerald M."/>
            <person name="Haas B."/>
            <person name="Abouelleil A."/>
            <person name="Allen A.W."/>
            <person name="Alvarado L."/>
            <person name="Arachchi H.M."/>
            <person name="Berlin A.M."/>
            <person name="Chapman S.B."/>
            <person name="Gainer-Dewar J."/>
            <person name="Goldberg J."/>
            <person name="Griggs A."/>
            <person name="Gujja S."/>
            <person name="Hansen M."/>
            <person name="Howarth C."/>
            <person name="Imamovic A."/>
            <person name="Ireland A."/>
            <person name="Larimer J."/>
            <person name="McCowan C."/>
            <person name="Murphy C."/>
            <person name="Pearson M."/>
            <person name="Poon T.W."/>
            <person name="Priest M."/>
            <person name="Roberts A."/>
            <person name="Saif S."/>
            <person name="Shea T."/>
            <person name="Sisk P."/>
            <person name="Sykes S."/>
            <person name="Wortman J."/>
            <person name="Nusbaum C."/>
            <person name="Birren B."/>
        </authorList>
    </citation>
    <scope>NUCLEOTIDE SEQUENCE [LARGE SCALE GENOMIC DNA]</scope>
    <source>
        <strain evidence="3">WRAIR2</strain>
    </source>
</reference>
<name>A0A182NY73_9DIPT</name>
<evidence type="ECO:0000313" key="3">
    <source>
        <dbReference type="Proteomes" id="UP000075884"/>
    </source>
</evidence>